<dbReference type="SUPFAM" id="SSF52833">
    <property type="entry name" value="Thioredoxin-like"/>
    <property type="match status" value="1"/>
</dbReference>
<feature type="compositionally biased region" description="Acidic residues" evidence="1">
    <location>
        <begin position="156"/>
        <end position="167"/>
    </location>
</feature>
<dbReference type="InterPro" id="IPR036249">
    <property type="entry name" value="Thioredoxin-like_sf"/>
</dbReference>
<dbReference type="InParanoid" id="A0A0H2RHB6"/>
<sequence length="167" mass="19154">MSEFASENVIEIANVMRVEDYLWRDSCSILAVWMTNCVNCSRLAKLIIELAEESSKKGHDIRFYAINESNFAYKDIIKYNMSIDEESGSMSFPQLISYKKGIKDGIVVGYIIPEIKDMIAKLVPGQDVYDDIYRKYAEEETEEEGGPSEMTKVEQIEDGEDFEDNDE</sequence>
<proteinExistence type="predicted"/>
<dbReference type="EMBL" id="KQ086012">
    <property type="protein sequence ID" value="KLO10957.1"/>
    <property type="molecule type" value="Genomic_DNA"/>
</dbReference>
<protein>
    <recommendedName>
        <fullName evidence="4">Thioredoxin domain-containing protein</fullName>
    </recommendedName>
</protein>
<evidence type="ECO:0000256" key="1">
    <source>
        <dbReference type="SAM" id="MobiDB-lite"/>
    </source>
</evidence>
<evidence type="ECO:0000313" key="2">
    <source>
        <dbReference type="EMBL" id="KLO10957.1"/>
    </source>
</evidence>
<dbReference type="Gene3D" id="3.40.30.10">
    <property type="entry name" value="Glutaredoxin"/>
    <property type="match status" value="1"/>
</dbReference>
<feature type="region of interest" description="Disordered" evidence="1">
    <location>
        <begin position="137"/>
        <end position="167"/>
    </location>
</feature>
<gene>
    <name evidence="2" type="ORF">SCHPADRAFT_999224</name>
</gene>
<name>A0A0H2RHB6_9AGAM</name>
<keyword evidence="3" id="KW-1185">Reference proteome</keyword>
<dbReference type="Proteomes" id="UP000053477">
    <property type="component" value="Unassembled WGS sequence"/>
</dbReference>
<organism evidence="2 3">
    <name type="scientific">Schizopora paradoxa</name>
    <dbReference type="NCBI Taxonomy" id="27342"/>
    <lineage>
        <taxon>Eukaryota</taxon>
        <taxon>Fungi</taxon>
        <taxon>Dikarya</taxon>
        <taxon>Basidiomycota</taxon>
        <taxon>Agaricomycotina</taxon>
        <taxon>Agaricomycetes</taxon>
        <taxon>Hymenochaetales</taxon>
        <taxon>Schizoporaceae</taxon>
        <taxon>Schizopora</taxon>
    </lineage>
</organism>
<evidence type="ECO:0008006" key="4">
    <source>
        <dbReference type="Google" id="ProtNLM"/>
    </source>
</evidence>
<evidence type="ECO:0000313" key="3">
    <source>
        <dbReference type="Proteomes" id="UP000053477"/>
    </source>
</evidence>
<accession>A0A0H2RHB6</accession>
<dbReference type="AlphaFoldDB" id="A0A0H2RHB6"/>
<reference evidence="2 3" key="1">
    <citation type="submission" date="2015-04" db="EMBL/GenBank/DDBJ databases">
        <title>Complete genome sequence of Schizopora paradoxa KUC8140, a cosmopolitan wood degrader in East Asia.</title>
        <authorList>
            <consortium name="DOE Joint Genome Institute"/>
            <person name="Min B."/>
            <person name="Park H."/>
            <person name="Jang Y."/>
            <person name="Kim J.-J."/>
            <person name="Kim K.H."/>
            <person name="Pangilinan J."/>
            <person name="Lipzen A."/>
            <person name="Riley R."/>
            <person name="Grigoriev I.V."/>
            <person name="Spatafora J.W."/>
            <person name="Choi I.-G."/>
        </authorList>
    </citation>
    <scope>NUCLEOTIDE SEQUENCE [LARGE SCALE GENOMIC DNA]</scope>
    <source>
        <strain evidence="2 3">KUC8140</strain>
    </source>
</reference>